<dbReference type="PANTHER" id="PTHR33448">
    <property type="entry name" value="CHLOROPLAST PROTEIN HCF243-RELATED"/>
    <property type="match status" value="1"/>
</dbReference>
<feature type="region of interest" description="Disordered" evidence="1">
    <location>
        <begin position="129"/>
        <end position="173"/>
    </location>
</feature>
<sequence>MKPHTKPISSPGRTEKFPPPLMRFLRNNAGSRSRGRSRSTTTIFPRKKNTAIETQEPSSPKVTCMGQVRVKRSTGKRVPSAADGAPTKCRCRWRVPHALFFSRLTKPSFCFPFQCKRVWPNWGFSRRDKRDSKVTETSPKTELNFRLRSNPNYDDSESENRATPSAFVSNTTTTPPRNALLLTRCRSAPYSYPRRLWNEEIEAENRVPDEKNIDPKFEAKLRFFKELEESLRERIMESEKAREDSDSARPLVLTRCKSEPARTTQKLASEMNGVSKTLGFARAIISHGL</sequence>
<evidence type="ECO:0000256" key="1">
    <source>
        <dbReference type="SAM" id="MobiDB-lite"/>
    </source>
</evidence>
<accession>A0AA86SW21</accession>
<name>A0AA86SW21_9FABA</name>
<gene>
    <name evidence="2" type="ORF">AYBTSS11_LOCUS21740</name>
</gene>
<dbReference type="EMBL" id="OY731404">
    <property type="protein sequence ID" value="CAJ1968486.1"/>
    <property type="molecule type" value="Genomic_DNA"/>
</dbReference>
<feature type="compositionally biased region" description="Polar residues" evidence="1">
    <location>
        <begin position="161"/>
        <end position="173"/>
    </location>
</feature>
<feature type="region of interest" description="Disordered" evidence="1">
    <location>
        <begin position="1"/>
        <end position="58"/>
    </location>
</feature>
<keyword evidence="3" id="KW-1185">Reference proteome</keyword>
<evidence type="ECO:0000313" key="2">
    <source>
        <dbReference type="EMBL" id="CAJ1968486.1"/>
    </source>
</evidence>
<dbReference type="Proteomes" id="UP001189624">
    <property type="component" value="Chromosome 7"/>
</dbReference>
<evidence type="ECO:0000313" key="3">
    <source>
        <dbReference type="Proteomes" id="UP001189624"/>
    </source>
</evidence>
<dbReference type="Gramene" id="rna-AYBTSS11_LOCUS21740">
    <property type="protein sequence ID" value="CAJ1968486.1"/>
    <property type="gene ID" value="gene-AYBTSS11_LOCUS21740"/>
</dbReference>
<organism evidence="2 3">
    <name type="scientific">Sphenostylis stenocarpa</name>
    <dbReference type="NCBI Taxonomy" id="92480"/>
    <lineage>
        <taxon>Eukaryota</taxon>
        <taxon>Viridiplantae</taxon>
        <taxon>Streptophyta</taxon>
        <taxon>Embryophyta</taxon>
        <taxon>Tracheophyta</taxon>
        <taxon>Spermatophyta</taxon>
        <taxon>Magnoliopsida</taxon>
        <taxon>eudicotyledons</taxon>
        <taxon>Gunneridae</taxon>
        <taxon>Pentapetalae</taxon>
        <taxon>rosids</taxon>
        <taxon>fabids</taxon>
        <taxon>Fabales</taxon>
        <taxon>Fabaceae</taxon>
        <taxon>Papilionoideae</taxon>
        <taxon>50 kb inversion clade</taxon>
        <taxon>NPAAA clade</taxon>
        <taxon>indigoferoid/millettioid clade</taxon>
        <taxon>Phaseoleae</taxon>
        <taxon>Sphenostylis</taxon>
    </lineage>
</organism>
<dbReference type="AlphaFoldDB" id="A0AA86SW21"/>
<feature type="compositionally biased region" description="Polar residues" evidence="1">
    <location>
        <begin position="135"/>
        <end position="153"/>
    </location>
</feature>
<protein>
    <submittedName>
        <fullName evidence="2">Uncharacterized protein</fullName>
    </submittedName>
</protein>
<dbReference type="PANTHER" id="PTHR33448:SF10">
    <property type="entry name" value="PROTAMINE P1 FAMILY PROTEIN"/>
    <property type="match status" value="1"/>
</dbReference>
<proteinExistence type="predicted"/>
<reference evidence="2" key="1">
    <citation type="submission" date="2023-10" db="EMBL/GenBank/DDBJ databases">
        <authorList>
            <person name="Domelevo Entfellner J.-B."/>
        </authorList>
    </citation>
    <scope>NUCLEOTIDE SEQUENCE</scope>
</reference>